<name>A0AAJ2JXB5_9BACL</name>
<dbReference type="Proteomes" id="UP001250538">
    <property type="component" value="Unassembled WGS sequence"/>
</dbReference>
<proteinExistence type="predicted"/>
<organism evidence="1 2">
    <name type="scientific">Paenibacillus suaedae</name>
    <dbReference type="NCBI Taxonomy" id="3077233"/>
    <lineage>
        <taxon>Bacteria</taxon>
        <taxon>Bacillati</taxon>
        <taxon>Bacillota</taxon>
        <taxon>Bacilli</taxon>
        <taxon>Bacillales</taxon>
        <taxon>Paenibacillaceae</taxon>
        <taxon>Paenibacillus</taxon>
    </lineage>
</organism>
<accession>A0AAJ2JXB5</accession>
<dbReference type="RefSeq" id="WP_315745841.1">
    <property type="nucleotide sequence ID" value="NZ_JAVYAA010000003.1"/>
</dbReference>
<sequence>MSIGTTLSLSFQIEHRSYVDALHAVLTGAGLYEGSKYMLGGMTGLLSKFVIHKELSRSSVTAYGNLGEEHGNALLRIGIESNQFAWHTRQRTFELAQQESIRHIQHSIDRGIGVVYWKPEFAVITGYDDEDEVFFYLDGYSKEQQVLLYRNFGIIDNPTPFWYYQTIIGAVDMPYQEIYRESLITAVTDWDTPHRTLPDLDFAAGCKAYDYMIAALSSQQYHPHGSAYTISSYAGIKRDMLKYLASIQEEVGISAEIVQLYQLVDEAFQVMKATVQNGTGHELCIQSDHVPQLIEQAHLAMEHERAAIEILRTEIGYEESCVRVPTVSTGDRRRQDNCGQQLRIGAGEEMTSIILENMKIVPETKTFIDHIHSVLLAGGLTKYPKHTIACMSSLAFRMSVHRQLDAISVTAYNWPAEHFVAADLLGLYSETYAGYNTDPVFPVSRKYAIEEMKLSLQEGVGLIYWHDQYYTIYGYDEAQQCFFAVDSCGNSGCKVSYQTLGQTGNSSIVFIQRISKCSISIDVRDLITESLVQAIYKWEQHDSILPPEQFACGEQAYDAMIEEIQSGTADWNGAEQTLSMYRTFKHYIARYLHDMKQSMDGLEQLAEKYRVLADLYDDIVAILRRLRHDWNDAHEEGLCHEMVTTLISAQQIEKDAIEAMKQVVKDVREARGATPHLR</sequence>
<gene>
    <name evidence="1" type="ORF">RQP50_14520</name>
</gene>
<dbReference type="EMBL" id="JAVYAA010000003">
    <property type="protein sequence ID" value="MDT8977449.1"/>
    <property type="molecule type" value="Genomic_DNA"/>
</dbReference>
<evidence type="ECO:0000313" key="1">
    <source>
        <dbReference type="EMBL" id="MDT8977449.1"/>
    </source>
</evidence>
<keyword evidence="2" id="KW-1185">Reference proteome</keyword>
<protein>
    <submittedName>
        <fullName evidence="1">Uncharacterized protein</fullName>
    </submittedName>
</protein>
<dbReference type="AlphaFoldDB" id="A0AAJ2JXB5"/>
<evidence type="ECO:0000313" key="2">
    <source>
        <dbReference type="Proteomes" id="UP001250538"/>
    </source>
</evidence>
<comment type="caution">
    <text evidence="1">The sequence shown here is derived from an EMBL/GenBank/DDBJ whole genome shotgun (WGS) entry which is preliminary data.</text>
</comment>
<reference evidence="2" key="1">
    <citation type="submission" date="2023-09" db="EMBL/GenBank/DDBJ databases">
        <title>Paenibacillus sp. chi10 Genome sequencing and assembly.</title>
        <authorList>
            <person name="Kim I."/>
        </authorList>
    </citation>
    <scope>NUCLEOTIDE SEQUENCE [LARGE SCALE GENOMIC DNA]</scope>
    <source>
        <strain evidence="2">chi10</strain>
    </source>
</reference>